<dbReference type="Gene3D" id="3.50.30.50">
    <property type="entry name" value="Putative cyclase"/>
    <property type="match status" value="1"/>
</dbReference>
<reference evidence="1" key="1">
    <citation type="journal article" date="2015" name="Nature">
        <title>Complex archaea that bridge the gap between prokaryotes and eukaryotes.</title>
        <authorList>
            <person name="Spang A."/>
            <person name="Saw J.H."/>
            <person name="Jorgensen S.L."/>
            <person name="Zaremba-Niedzwiedzka K."/>
            <person name="Martijn J."/>
            <person name="Lind A.E."/>
            <person name="van Eijk R."/>
            <person name="Schleper C."/>
            <person name="Guy L."/>
            <person name="Ettema T.J."/>
        </authorList>
    </citation>
    <scope>NUCLEOTIDE SEQUENCE</scope>
</reference>
<dbReference type="AlphaFoldDB" id="A0A0F9RUS7"/>
<evidence type="ECO:0008006" key="2">
    <source>
        <dbReference type="Google" id="ProtNLM"/>
    </source>
</evidence>
<dbReference type="GO" id="GO:0004061">
    <property type="term" value="F:arylformamidase activity"/>
    <property type="evidence" value="ECO:0007669"/>
    <property type="project" value="InterPro"/>
</dbReference>
<accession>A0A0F9RUS7</accession>
<dbReference type="PANTHER" id="PTHR43564">
    <property type="entry name" value="KYNURENINE FORMAMIDASE-LIKE PROTEIN"/>
    <property type="match status" value="1"/>
</dbReference>
<dbReference type="GO" id="GO:0019441">
    <property type="term" value="P:L-tryptophan catabolic process to kynurenine"/>
    <property type="evidence" value="ECO:0007669"/>
    <property type="project" value="InterPro"/>
</dbReference>
<organism evidence="1">
    <name type="scientific">marine sediment metagenome</name>
    <dbReference type="NCBI Taxonomy" id="412755"/>
    <lineage>
        <taxon>unclassified sequences</taxon>
        <taxon>metagenomes</taxon>
        <taxon>ecological metagenomes</taxon>
    </lineage>
</organism>
<dbReference type="PANTHER" id="PTHR43564:SF2">
    <property type="entry name" value="BLR6059 PROTEIN"/>
    <property type="match status" value="1"/>
</dbReference>
<evidence type="ECO:0000313" key="1">
    <source>
        <dbReference type="EMBL" id="KKN53692.1"/>
    </source>
</evidence>
<proteinExistence type="predicted"/>
<dbReference type="InterPro" id="IPR007325">
    <property type="entry name" value="KFase/CYL"/>
</dbReference>
<gene>
    <name evidence="1" type="ORF">LCGC14_0599950</name>
</gene>
<sequence length="267" mass="30129">MKFIDLSIPIINPDELIFDPPLTQPSISYSSHEEGAEQMAFIFPRLKPKDHLPNGKDWAIETITLGTHSGTHMDAPWHFAPIQDKEIGEKRAMTIDEIPLEWCIGPLIVLDVTDYEEGYVMTPEDVDKKLNDIDHELQHGEILVINTNASKRFGTKEYINHGVCVGRKATSYIIRQGVHIVGTDSWSWDAPFSITAKKWKKLVRVKQPDPSIIWEGHFAGIELGYFQMEKLTNLDKVPPIGATIYCFPIKIARASAGWVRAVATLPE</sequence>
<comment type="caution">
    <text evidence="1">The sequence shown here is derived from an EMBL/GenBank/DDBJ whole genome shotgun (WGS) entry which is preliminary data.</text>
</comment>
<protein>
    <recommendedName>
        <fullName evidence="2">Cyclase family protein</fullName>
    </recommendedName>
</protein>
<dbReference type="EMBL" id="LAZR01000960">
    <property type="protein sequence ID" value="KKN53692.1"/>
    <property type="molecule type" value="Genomic_DNA"/>
</dbReference>
<dbReference type="SUPFAM" id="SSF102198">
    <property type="entry name" value="Putative cyclase"/>
    <property type="match status" value="1"/>
</dbReference>
<name>A0A0F9RUS7_9ZZZZ</name>
<dbReference type="Pfam" id="PF04199">
    <property type="entry name" value="Cyclase"/>
    <property type="match status" value="1"/>
</dbReference>
<dbReference type="InterPro" id="IPR037175">
    <property type="entry name" value="KFase_sf"/>
</dbReference>